<feature type="transmembrane region" description="Helical" evidence="6">
    <location>
        <begin position="62"/>
        <end position="85"/>
    </location>
</feature>
<keyword evidence="3 6" id="KW-0812">Transmembrane</keyword>
<dbReference type="PANTHER" id="PTHR12778">
    <property type="entry name" value="SOLUTE CARRIER FAMILY 33 ACETYL-COA TRANSPORTER -RELATED"/>
    <property type="match status" value="1"/>
</dbReference>
<evidence type="ECO:0000256" key="5">
    <source>
        <dbReference type="ARBA" id="ARBA00023136"/>
    </source>
</evidence>
<name>A0A554X8B4_9BURK</name>
<evidence type="ECO:0000256" key="2">
    <source>
        <dbReference type="ARBA" id="ARBA00022448"/>
    </source>
</evidence>
<evidence type="ECO:0000256" key="3">
    <source>
        <dbReference type="ARBA" id="ARBA00022692"/>
    </source>
</evidence>
<dbReference type="InterPro" id="IPR024371">
    <property type="entry name" value="AcetylCoA_trans_1-like"/>
</dbReference>
<keyword evidence="5 6" id="KW-0472">Membrane</keyword>
<dbReference type="InterPro" id="IPR004752">
    <property type="entry name" value="AmpG_permease/AT-1"/>
</dbReference>
<feature type="transmembrane region" description="Helical" evidence="6">
    <location>
        <begin position="422"/>
        <end position="446"/>
    </location>
</feature>
<accession>A0A554X8B4</accession>
<dbReference type="SUPFAM" id="SSF103473">
    <property type="entry name" value="MFS general substrate transporter"/>
    <property type="match status" value="2"/>
</dbReference>
<feature type="transmembrane region" description="Helical" evidence="6">
    <location>
        <begin position="197"/>
        <end position="221"/>
    </location>
</feature>
<dbReference type="GO" id="GO:0016020">
    <property type="term" value="C:membrane"/>
    <property type="evidence" value="ECO:0007669"/>
    <property type="project" value="UniProtKB-SubCell"/>
</dbReference>
<keyword evidence="2" id="KW-0813">Transport</keyword>
<evidence type="ECO:0000313" key="7">
    <source>
        <dbReference type="EMBL" id="TSE32064.1"/>
    </source>
</evidence>
<dbReference type="Gene3D" id="1.20.1250.20">
    <property type="entry name" value="MFS general substrate transporter like domains"/>
    <property type="match status" value="2"/>
</dbReference>
<dbReference type="GO" id="GO:0035348">
    <property type="term" value="P:acetyl-CoA transmembrane transport"/>
    <property type="evidence" value="ECO:0007669"/>
    <property type="project" value="InterPro"/>
</dbReference>
<feature type="transmembrane region" description="Helical" evidence="6">
    <location>
        <begin position="97"/>
        <end position="116"/>
    </location>
</feature>
<dbReference type="Proteomes" id="UP000318542">
    <property type="component" value="Unassembled WGS sequence"/>
</dbReference>
<feature type="transmembrane region" description="Helical" evidence="6">
    <location>
        <begin position="282"/>
        <end position="303"/>
    </location>
</feature>
<comment type="caution">
    <text evidence="7">The sequence shown here is derived from an EMBL/GenBank/DDBJ whole genome shotgun (WGS) entry which is preliminary data.</text>
</comment>
<dbReference type="PANTHER" id="PTHR12778:SF10">
    <property type="entry name" value="MAJOR FACILITATOR SUPERFAMILY DOMAIN-CONTAINING PROTEIN 3"/>
    <property type="match status" value="1"/>
</dbReference>
<evidence type="ECO:0000256" key="6">
    <source>
        <dbReference type="SAM" id="Phobius"/>
    </source>
</evidence>
<protein>
    <submittedName>
        <fullName evidence="7">AmpG-like permease</fullName>
    </submittedName>
</protein>
<evidence type="ECO:0000313" key="8">
    <source>
        <dbReference type="Proteomes" id="UP000318542"/>
    </source>
</evidence>
<evidence type="ECO:0000256" key="4">
    <source>
        <dbReference type="ARBA" id="ARBA00022989"/>
    </source>
</evidence>
<dbReference type="Pfam" id="PF13000">
    <property type="entry name" value="Acatn"/>
    <property type="match status" value="1"/>
</dbReference>
<proteinExistence type="predicted"/>
<dbReference type="AlphaFoldDB" id="A0A554X8B4"/>
<dbReference type="EMBL" id="VJOL01000002">
    <property type="protein sequence ID" value="TSE32064.1"/>
    <property type="molecule type" value="Genomic_DNA"/>
</dbReference>
<organism evidence="7 8">
    <name type="scientific">Tepidimonas thermarum</name>
    <dbReference type="NCBI Taxonomy" id="335431"/>
    <lineage>
        <taxon>Bacteria</taxon>
        <taxon>Pseudomonadati</taxon>
        <taxon>Pseudomonadota</taxon>
        <taxon>Betaproteobacteria</taxon>
        <taxon>Burkholderiales</taxon>
        <taxon>Tepidimonas</taxon>
    </lineage>
</organism>
<comment type="subcellular location">
    <subcellularLocation>
        <location evidence="1">Membrane</location>
        <topology evidence="1">Multi-pass membrane protein</topology>
    </subcellularLocation>
</comment>
<feature type="transmembrane region" description="Helical" evidence="6">
    <location>
        <begin position="161"/>
        <end position="185"/>
    </location>
</feature>
<sequence length="530" mass="54949">MIGTMRGMRATTAAPWWRVLWDWRVAAMAALGFAAGLPLLLIFSSLSLWLGEAGVERRAVTFFSWAALAYSFKFVWAPLVDRVPLPGLTARLGRRRAWLLLAQLGVVGAMLGMAATDPAAGPAALMRMAAFAVLLGFMSATQDIVIDAYRIEMAAPEQQGVLSAAYIAGYRIGMVVAGAGVLFLAAAWGSSKGAYDYAAWAAAYTVAAVAMGVGLLTTLSVPEPRGAPPDAVTPAGEHARLLGVFLLAVTVFVAVFWAAGAWAQARGWGALGPLPTLGWEALRLALALGAAFGVGALAVRAGLAKPSAAHQTWVEPVLAFFRQHGWADALLLLAVVGLYRISDIVLGVISNVFYQDLGFSKPDIAAAVKTFGVVVSIGGGFLGGLLATRLGVMRALWWGALLSALTNLGFVALALAGPQRPALYAVVAADNLAAGFASAAFVAFLSSLTQVRFTAVQYAIFSSLMTLLPKALGGYSGGMVDALGYPGFFVLTTLLGVPVLALVTWAGRRLPAAPDGGAPGDRATAAASPK</sequence>
<dbReference type="NCBIfam" id="TIGR00901">
    <property type="entry name" value="2A0125"/>
    <property type="match status" value="1"/>
</dbReference>
<feature type="transmembrane region" description="Helical" evidence="6">
    <location>
        <begin position="128"/>
        <end position="149"/>
    </location>
</feature>
<feature type="transmembrane region" description="Helical" evidence="6">
    <location>
        <begin position="483"/>
        <end position="503"/>
    </location>
</feature>
<keyword evidence="4 6" id="KW-1133">Transmembrane helix</keyword>
<dbReference type="InterPro" id="IPR036259">
    <property type="entry name" value="MFS_trans_sf"/>
</dbReference>
<feature type="transmembrane region" description="Helical" evidence="6">
    <location>
        <begin position="241"/>
        <end position="262"/>
    </location>
</feature>
<feature type="transmembrane region" description="Helical" evidence="6">
    <location>
        <begin position="366"/>
        <end position="388"/>
    </location>
</feature>
<keyword evidence="8" id="KW-1185">Reference proteome</keyword>
<reference evidence="7 8" key="1">
    <citation type="submission" date="2019-07" db="EMBL/GenBank/DDBJ databases">
        <title>Tepidimonas thermarum AA-1 draft genome.</title>
        <authorList>
            <person name="Da Costa M.S."/>
            <person name="Froufe H.J.C."/>
            <person name="Egas C."/>
            <person name="Albuquerque L."/>
        </authorList>
    </citation>
    <scope>NUCLEOTIDE SEQUENCE [LARGE SCALE GENOMIC DNA]</scope>
    <source>
        <strain evidence="7 8">AA-1</strain>
    </source>
</reference>
<evidence type="ECO:0000256" key="1">
    <source>
        <dbReference type="ARBA" id="ARBA00004141"/>
    </source>
</evidence>
<feature type="transmembrane region" description="Helical" evidence="6">
    <location>
        <begin position="25"/>
        <end position="50"/>
    </location>
</feature>
<feature type="transmembrane region" description="Helical" evidence="6">
    <location>
        <begin position="395"/>
        <end position="416"/>
    </location>
</feature>
<gene>
    <name evidence="7" type="ORF">Tther_00267</name>
</gene>
<feature type="transmembrane region" description="Helical" evidence="6">
    <location>
        <begin position="330"/>
        <end position="354"/>
    </location>
</feature>
<dbReference type="GO" id="GO:0008521">
    <property type="term" value="F:acetyl-CoA transmembrane transporter activity"/>
    <property type="evidence" value="ECO:0007669"/>
    <property type="project" value="InterPro"/>
</dbReference>